<feature type="chain" id="PRO_5001949690" description="Carbohydrate-binding domain-containing protein" evidence="1">
    <location>
        <begin position="27"/>
        <end position="276"/>
    </location>
</feature>
<dbReference type="PATRIC" id="fig|28229.3.peg.1181"/>
<dbReference type="RefSeq" id="WP_033081245.1">
    <property type="nucleotide sequence ID" value="NZ_JQEC01000011.1"/>
</dbReference>
<organism evidence="3 4">
    <name type="scientific">Colwellia psychrerythraea</name>
    <name type="common">Vibrio psychroerythus</name>
    <dbReference type="NCBI Taxonomy" id="28229"/>
    <lineage>
        <taxon>Bacteria</taxon>
        <taxon>Pseudomonadati</taxon>
        <taxon>Pseudomonadota</taxon>
        <taxon>Gammaproteobacteria</taxon>
        <taxon>Alteromonadales</taxon>
        <taxon>Colwelliaceae</taxon>
        <taxon>Colwellia</taxon>
    </lineage>
</organism>
<dbReference type="Pfam" id="PF06452">
    <property type="entry name" value="CBM9_1"/>
    <property type="match status" value="1"/>
</dbReference>
<dbReference type="CDD" id="cd00241">
    <property type="entry name" value="DOMON_like"/>
    <property type="match status" value="1"/>
</dbReference>
<evidence type="ECO:0000256" key="1">
    <source>
        <dbReference type="SAM" id="SignalP"/>
    </source>
</evidence>
<dbReference type="OrthoDB" id="9786766at2"/>
<dbReference type="Proteomes" id="UP000029868">
    <property type="component" value="Unassembled WGS sequence"/>
</dbReference>
<dbReference type="EMBL" id="JQEC01000011">
    <property type="protein sequence ID" value="KGJ96295.1"/>
    <property type="molecule type" value="Genomic_DNA"/>
</dbReference>
<dbReference type="Gene3D" id="2.60.40.1190">
    <property type="match status" value="1"/>
</dbReference>
<evidence type="ECO:0000313" key="4">
    <source>
        <dbReference type="Proteomes" id="UP000029868"/>
    </source>
</evidence>
<dbReference type="GO" id="GO:0016052">
    <property type="term" value="P:carbohydrate catabolic process"/>
    <property type="evidence" value="ECO:0007669"/>
    <property type="project" value="InterPro"/>
</dbReference>
<evidence type="ECO:0000259" key="2">
    <source>
        <dbReference type="Pfam" id="PF06452"/>
    </source>
</evidence>
<keyword evidence="1" id="KW-0732">Signal</keyword>
<dbReference type="SUPFAM" id="SSF49344">
    <property type="entry name" value="CBD9-like"/>
    <property type="match status" value="1"/>
</dbReference>
<proteinExistence type="predicted"/>
<dbReference type="InterPro" id="IPR010502">
    <property type="entry name" value="Carb-bd_dom_fam9"/>
</dbReference>
<feature type="signal peptide" evidence="1">
    <location>
        <begin position="1"/>
        <end position="26"/>
    </location>
</feature>
<dbReference type="GO" id="GO:0004553">
    <property type="term" value="F:hydrolase activity, hydrolyzing O-glycosyl compounds"/>
    <property type="evidence" value="ECO:0007669"/>
    <property type="project" value="InterPro"/>
</dbReference>
<feature type="domain" description="Carbohydrate-binding" evidence="2">
    <location>
        <begin position="53"/>
        <end position="275"/>
    </location>
</feature>
<dbReference type="AlphaFoldDB" id="A0A099L1H2"/>
<sequence>MSRLVNLLTVLVVIVTLTTVDANAFAVTVTVIDVEIDKRALEAKKVKEIMTMDGIANEASWQLASWQPIDQLILGSMPSKEDFSGRFKIMWDEQQLYLLVEITDDILFDQHADPRHLYWDDDCLEIFIDEDGSGGNHQFNFNAFAYHVALDNQVVDIGENNADGSDNFILLNDHVTSVWRRNEQSPNKVIWELSVRAYGDSFSLQVPMQTSIQNKKIQPVKLSEGKNLGFMLAYCDNDGSKTREHFIGSVDIKAVNGNKNLGYITADVFQRLTLIR</sequence>
<evidence type="ECO:0000313" key="3">
    <source>
        <dbReference type="EMBL" id="KGJ96295.1"/>
    </source>
</evidence>
<name>A0A099L1H2_COLPS</name>
<protein>
    <recommendedName>
        <fullName evidence="2">Carbohydrate-binding domain-containing protein</fullName>
    </recommendedName>
</protein>
<dbReference type="GO" id="GO:0030246">
    <property type="term" value="F:carbohydrate binding"/>
    <property type="evidence" value="ECO:0007669"/>
    <property type="project" value="InterPro"/>
</dbReference>
<accession>A0A099L1H2</accession>
<comment type="caution">
    <text evidence="3">The sequence shown here is derived from an EMBL/GenBank/DDBJ whole genome shotgun (WGS) entry which is preliminary data.</text>
</comment>
<reference evidence="3 4" key="1">
    <citation type="submission" date="2014-08" db="EMBL/GenBank/DDBJ databases">
        <title>Genomic and Phenotypic Diversity of Colwellia psychrerythraea strains from Disparate Marine Basins.</title>
        <authorList>
            <person name="Techtmann S.M."/>
            <person name="Stelling S.C."/>
            <person name="Utturkar S.M."/>
            <person name="Alshibli N."/>
            <person name="Harris A."/>
            <person name="Brown S.D."/>
            <person name="Hazen T.C."/>
        </authorList>
    </citation>
    <scope>NUCLEOTIDE SEQUENCE [LARGE SCALE GENOMIC DNA]</scope>
    <source>
        <strain evidence="3 4">GAB14E</strain>
    </source>
</reference>
<gene>
    <name evidence="3" type="ORF">GAB14E_0242</name>
</gene>